<dbReference type="Gene3D" id="3.40.50.720">
    <property type="entry name" value="NAD(P)-binding Rossmann-like Domain"/>
    <property type="match status" value="1"/>
</dbReference>
<evidence type="ECO:0000256" key="1">
    <source>
        <dbReference type="ARBA" id="ARBA00009353"/>
    </source>
</evidence>
<dbReference type="EMBL" id="BIMR01000371">
    <property type="protein sequence ID" value="GCE78311.1"/>
    <property type="molecule type" value="Genomic_DNA"/>
</dbReference>
<evidence type="ECO:0008006" key="6">
    <source>
        <dbReference type="Google" id="ProtNLM"/>
    </source>
</evidence>
<evidence type="ECO:0000259" key="2">
    <source>
        <dbReference type="Pfam" id="PF01370"/>
    </source>
</evidence>
<comment type="similarity">
    <text evidence="1">Belongs to the NAD(P)-dependent epimerase/dehydratase family. SDR39U1 subfamily.</text>
</comment>
<comment type="caution">
    <text evidence="4">The sequence shown here is derived from an EMBL/GenBank/DDBJ whole genome shotgun (WGS) entry which is preliminary data.</text>
</comment>
<dbReference type="AlphaFoldDB" id="A0A402DVY7"/>
<dbReference type="PANTHER" id="PTHR11092:SF0">
    <property type="entry name" value="EPIMERASE FAMILY PROTEIN SDR39U1"/>
    <property type="match status" value="1"/>
</dbReference>
<dbReference type="InterPro" id="IPR010099">
    <property type="entry name" value="SDR39U1"/>
</dbReference>
<sequence>MHVVVAGSSGFIGSALVPALRGHGHTVRLLVRRPVQRADEIRWDPAEGRLDPDDLAGVDAVVDLAGVNAASRPLTPARKREVVASRVDSAGLLARTLAAETGVGAGGRPRILLQASGIGAYGDRGDDVLDEQEPIGDTFFAGVVRQWEAATAPAADAGVRVALLRTGIVLGPSGGALGRLLPLVRLGVGGRLGSGRQLWPWITLVDEVRAIEHLLTTPVHGPVNLVTRADRNVDVIRALADAFGRPAAVPVPAWALRTVLGDFSSEVLGSIGAVPAVLAASGFRPVHADLPSAARWVASGV</sequence>
<dbReference type="OrthoDB" id="9801773at2"/>
<dbReference type="InterPro" id="IPR036291">
    <property type="entry name" value="NAD(P)-bd_dom_sf"/>
</dbReference>
<evidence type="ECO:0000259" key="3">
    <source>
        <dbReference type="Pfam" id="PF08338"/>
    </source>
</evidence>
<keyword evidence="5" id="KW-1185">Reference proteome</keyword>
<dbReference type="SUPFAM" id="SSF51735">
    <property type="entry name" value="NAD(P)-binding Rossmann-fold domains"/>
    <property type="match status" value="1"/>
</dbReference>
<protein>
    <recommendedName>
        <fullName evidence="6">Epimerase</fullName>
    </recommendedName>
</protein>
<dbReference type="Pfam" id="PF01370">
    <property type="entry name" value="Epimerase"/>
    <property type="match status" value="1"/>
</dbReference>
<dbReference type="Pfam" id="PF08338">
    <property type="entry name" value="DUF1731"/>
    <property type="match status" value="1"/>
</dbReference>
<name>A0A402DVY7_9CELL</name>
<organism evidence="4 5">
    <name type="scientific">Cellulomonas biazotea</name>
    <dbReference type="NCBI Taxonomy" id="1709"/>
    <lineage>
        <taxon>Bacteria</taxon>
        <taxon>Bacillati</taxon>
        <taxon>Actinomycetota</taxon>
        <taxon>Actinomycetes</taxon>
        <taxon>Micrococcales</taxon>
        <taxon>Cellulomonadaceae</taxon>
        <taxon>Cellulomonas</taxon>
    </lineage>
</organism>
<feature type="domain" description="NAD-dependent epimerase/dehydratase" evidence="2">
    <location>
        <begin position="3"/>
        <end position="222"/>
    </location>
</feature>
<dbReference type="Proteomes" id="UP000289954">
    <property type="component" value="Unassembled WGS sequence"/>
</dbReference>
<accession>A0A402DVY7</accession>
<evidence type="ECO:0000313" key="5">
    <source>
        <dbReference type="Proteomes" id="UP000289954"/>
    </source>
</evidence>
<evidence type="ECO:0000313" key="4">
    <source>
        <dbReference type="EMBL" id="GCE78311.1"/>
    </source>
</evidence>
<feature type="domain" description="DUF1731" evidence="3">
    <location>
        <begin position="251"/>
        <end position="296"/>
    </location>
</feature>
<dbReference type="InterPro" id="IPR001509">
    <property type="entry name" value="Epimerase_deHydtase"/>
</dbReference>
<gene>
    <name evidence="4" type="ORF">CBZ_33670</name>
</gene>
<dbReference type="NCBIfam" id="TIGR01777">
    <property type="entry name" value="yfcH"/>
    <property type="match status" value="1"/>
</dbReference>
<reference evidence="4 5" key="1">
    <citation type="submission" date="2019-01" db="EMBL/GenBank/DDBJ databases">
        <title>Draft genome sequence of Cellulomonas takizawaensis strain TKZ-21.</title>
        <authorList>
            <person name="Yamamura H."/>
            <person name="Hayashi T."/>
            <person name="Hamada M."/>
            <person name="Serisawa Y."/>
            <person name="Matsuyama K."/>
            <person name="Nakagawa Y."/>
            <person name="Otoguro M."/>
            <person name="Yanagida F."/>
            <person name="Hayakawa M."/>
        </authorList>
    </citation>
    <scope>NUCLEOTIDE SEQUENCE [LARGE SCALE GENOMIC DNA]</scope>
    <source>
        <strain evidence="4 5">NBRC12680</strain>
    </source>
</reference>
<dbReference type="PANTHER" id="PTHR11092">
    <property type="entry name" value="SUGAR NUCLEOTIDE EPIMERASE RELATED"/>
    <property type="match status" value="1"/>
</dbReference>
<proteinExistence type="inferred from homology"/>
<dbReference type="InterPro" id="IPR013549">
    <property type="entry name" value="DUF1731"/>
</dbReference>
<dbReference type="RefSeq" id="WP_130782980.1">
    <property type="nucleotide sequence ID" value="NZ_BIMR01000371.1"/>
</dbReference>